<feature type="domain" description="HTH myb-type" evidence="9">
    <location>
        <begin position="63"/>
        <end position="117"/>
    </location>
</feature>
<dbReference type="SUPFAM" id="SSF46689">
    <property type="entry name" value="Homeodomain-like"/>
    <property type="match status" value="1"/>
</dbReference>
<dbReference type="AlphaFoldDB" id="A0AAV1WCU6"/>
<keyword evidence="3" id="KW-0805">Transcription regulation</keyword>
<dbReference type="PROSITE" id="PS51294">
    <property type="entry name" value="HTH_MYB"/>
    <property type="match status" value="2"/>
</dbReference>
<dbReference type="Gene3D" id="1.10.10.60">
    <property type="entry name" value="Homeodomain-like"/>
    <property type="match status" value="2"/>
</dbReference>
<keyword evidence="5" id="KW-0804">Transcription</keyword>
<protein>
    <recommendedName>
        <fullName evidence="12">MYB transcription factor</fullName>
    </recommendedName>
</protein>
<evidence type="ECO:0000259" key="9">
    <source>
        <dbReference type="PROSITE" id="PS51294"/>
    </source>
</evidence>
<evidence type="ECO:0000256" key="3">
    <source>
        <dbReference type="ARBA" id="ARBA00023015"/>
    </source>
</evidence>
<dbReference type="SMART" id="SM00717">
    <property type="entry name" value="SANT"/>
    <property type="match status" value="2"/>
</dbReference>
<dbReference type="InterPro" id="IPR015495">
    <property type="entry name" value="Myb_TF_plants"/>
</dbReference>
<feature type="region of interest" description="Disordered" evidence="7">
    <location>
        <begin position="134"/>
        <end position="178"/>
    </location>
</feature>
<dbReference type="Proteomes" id="UP001497480">
    <property type="component" value="Unassembled WGS sequence"/>
</dbReference>
<organism evidence="10 11">
    <name type="scientific">Lupinus luteus</name>
    <name type="common">European yellow lupine</name>
    <dbReference type="NCBI Taxonomy" id="3873"/>
    <lineage>
        <taxon>Eukaryota</taxon>
        <taxon>Viridiplantae</taxon>
        <taxon>Streptophyta</taxon>
        <taxon>Embryophyta</taxon>
        <taxon>Tracheophyta</taxon>
        <taxon>Spermatophyta</taxon>
        <taxon>Magnoliopsida</taxon>
        <taxon>eudicotyledons</taxon>
        <taxon>Gunneridae</taxon>
        <taxon>Pentapetalae</taxon>
        <taxon>rosids</taxon>
        <taxon>fabids</taxon>
        <taxon>Fabales</taxon>
        <taxon>Fabaceae</taxon>
        <taxon>Papilionoideae</taxon>
        <taxon>50 kb inversion clade</taxon>
        <taxon>genistoids sensu lato</taxon>
        <taxon>core genistoids</taxon>
        <taxon>Genisteae</taxon>
        <taxon>Lupinus</taxon>
    </lineage>
</organism>
<evidence type="ECO:0000256" key="6">
    <source>
        <dbReference type="ARBA" id="ARBA00023242"/>
    </source>
</evidence>
<feature type="compositionally biased region" description="Low complexity" evidence="7">
    <location>
        <begin position="164"/>
        <end position="178"/>
    </location>
</feature>
<feature type="domain" description="HTH myb-type" evidence="9">
    <location>
        <begin position="9"/>
        <end position="62"/>
    </location>
</feature>
<gene>
    <name evidence="10" type="ORF">LLUT_LOCUS7762</name>
</gene>
<proteinExistence type="predicted"/>
<dbReference type="GO" id="GO:0000976">
    <property type="term" value="F:transcription cis-regulatory region binding"/>
    <property type="evidence" value="ECO:0007669"/>
    <property type="project" value="UniProtKB-ARBA"/>
</dbReference>
<feature type="domain" description="Myb-like" evidence="8">
    <location>
        <begin position="9"/>
        <end position="62"/>
    </location>
</feature>
<dbReference type="PANTHER" id="PTHR47994:SF5">
    <property type="entry name" value="F14D16.11-RELATED"/>
    <property type="match status" value="1"/>
</dbReference>
<dbReference type="GO" id="GO:0005634">
    <property type="term" value="C:nucleus"/>
    <property type="evidence" value="ECO:0007669"/>
    <property type="project" value="UniProtKB-SubCell"/>
</dbReference>
<keyword evidence="4" id="KW-0238">DNA-binding</keyword>
<evidence type="ECO:0000313" key="10">
    <source>
        <dbReference type="EMBL" id="CAL0306702.1"/>
    </source>
</evidence>
<feature type="compositionally biased region" description="Low complexity" evidence="7">
    <location>
        <begin position="140"/>
        <end position="155"/>
    </location>
</feature>
<dbReference type="EMBL" id="CAXHTB010000005">
    <property type="protein sequence ID" value="CAL0306702.1"/>
    <property type="molecule type" value="Genomic_DNA"/>
</dbReference>
<feature type="domain" description="Myb-like" evidence="8">
    <location>
        <begin position="63"/>
        <end position="113"/>
    </location>
</feature>
<evidence type="ECO:0000256" key="7">
    <source>
        <dbReference type="SAM" id="MobiDB-lite"/>
    </source>
</evidence>
<dbReference type="PROSITE" id="PS50090">
    <property type="entry name" value="MYB_LIKE"/>
    <property type="match status" value="2"/>
</dbReference>
<dbReference type="FunFam" id="1.10.10.60:FF:000015">
    <property type="entry name" value="Transcription factor RAX3"/>
    <property type="match status" value="1"/>
</dbReference>
<dbReference type="CDD" id="cd00167">
    <property type="entry name" value="SANT"/>
    <property type="match status" value="2"/>
</dbReference>
<evidence type="ECO:0000313" key="11">
    <source>
        <dbReference type="Proteomes" id="UP001497480"/>
    </source>
</evidence>
<evidence type="ECO:0000256" key="5">
    <source>
        <dbReference type="ARBA" id="ARBA00023163"/>
    </source>
</evidence>
<dbReference type="Pfam" id="PF00249">
    <property type="entry name" value="Myb_DNA-binding"/>
    <property type="match status" value="2"/>
</dbReference>
<dbReference type="FunFam" id="1.10.10.60:FF:000394">
    <property type="entry name" value="MYB transcription factor"/>
    <property type="match status" value="1"/>
</dbReference>
<accession>A0AAV1WCU6</accession>
<name>A0AAV1WCU6_LUPLU</name>
<dbReference type="InterPro" id="IPR001005">
    <property type="entry name" value="SANT/Myb"/>
</dbReference>
<comment type="caution">
    <text evidence="10">The sequence shown here is derived from an EMBL/GenBank/DDBJ whole genome shotgun (WGS) entry which is preliminary data.</text>
</comment>
<keyword evidence="6" id="KW-0539">Nucleus</keyword>
<sequence>MVRSPCCEKEHTRKGPWSREEDNLLIRHIMFHGIGRSWRALPREAGLNRCGKSCRLRWINYLQPGVKRGNFTILENRMIMNLHAQLGNKWSSIARRLPGRTDNEIKNHWNTNLKRILLANGIDPDTHKPLSTAIFTTTAPPNNRMNSSSSSGTTRTPPPTDSATSMSVVTTNNNSSTTTMMKIGTQTSSSGENSSACAIIMSSGVTITKEVDVESYPELNLELSLALPSY</sequence>
<dbReference type="InterPro" id="IPR017930">
    <property type="entry name" value="Myb_dom"/>
</dbReference>
<evidence type="ECO:0000256" key="2">
    <source>
        <dbReference type="ARBA" id="ARBA00022737"/>
    </source>
</evidence>
<evidence type="ECO:0000259" key="8">
    <source>
        <dbReference type="PROSITE" id="PS50090"/>
    </source>
</evidence>
<evidence type="ECO:0000256" key="4">
    <source>
        <dbReference type="ARBA" id="ARBA00023125"/>
    </source>
</evidence>
<evidence type="ECO:0008006" key="12">
    <source>
        <dbReference type="Google" id="ProtNLM"/>
    </source>
</evidence>
<evidence type="ECO:0000256" key="1">
    <source>
        <dbReference type="ARBA" id="ARBA00004123"/>
    </source>
</evidence>
<reference evidence="10 11" key="1">
    <citation type="submission" date="2024-03" db="EMBL/GenBank/DDBJ databases">
        <authorList>
            <person name="Martinez-Hernandez J."/>
        </authorList>
    </citation>
    <scope>NUCLEOTIDE SEQUENCE [LARGE SCALE GENOMIC DNA]</scope>
</reference>
<keyword evidence="2" id="KW-0677">Repeat</keyword>
<comment type="subcellular location">
    <subcellularLocation>
        <location evidence="1">Nucleus</location>
    </subcellularLocation>
</comment>
<keyword evidence="11" id="KW-1185">Reference proteome</keyword>
<dbReference type="PANTHER" id="PTHR47994">
    <property type="entry name" value="F14D16.11-RELATED"/>
    <property type="match status" value="1"/>
</dbReference>
<dbReference type="InterPro" id="IPR009057">
    <property type="entry name" value="Homeodomain-like_sf"/>
</dbReference>